<dbReference type="AlphaFoldDB" id="A0A921FV56"/>
<feature type="transmembrane region" description="Helical" evidence="1">
    <location>
        <begin position="335"/>
        <end position="355"/>
    </location>
</feature>
<keyword evidence="1" id="KW-0472">Membrane</keyword>
<name>A0A921FV56_9BIFI</name>
<feature type="transmembrane region" description="Helical" evidence="1">
    <location>
        <begin position="296"/>
        <end position="329"/>
    </location>
</feature>
<feature type="transmembrane region" description="Helical" evidence="1">
    <location>
        <begin position="254"/>
        <end position="276"/>
    </location>
</feature>
<keyword evidence="1" id="KW-0812">Transmembrane</keyword>
<proteinExistence type="predicted"/>
<evidence type="ECO:0000313" key="3">
    <source>
        <dbReference type="Proteomes" id="UP000715651"/>
    </source>
</evidence>
<evidence type="ECO:0000313" key="2">
    <source>
        <dbReference type="EMBL" id="HJF17927.1"/>
    </source>
</evidence>
<reference evidence="2" key="2">
    <citation type="submission" date="2021-09" db="EMBL/GenBank/DDBJ databases">
        <authorList>
            <person name="Gilroy R."/>
        </authorList>
    </citation>
    <scope>NUCLEOTIDE SEQUENCE</scope>
    <source>
        <strain evidence="2">578</strain>
    </source>
</reference>
<protein>
    <submittedName>
        <fullName evidence="2">Uncharacterized protein</fullName>
    </submittedName>
</protein>
<accession>A0A921FV56</accession>
<keyword evidence="1" id="KW-1133">Transmembrane helix</keyword>
<evidence type="ECO:0000256" key="1">
    <source>
        <dbReference type="SAM" id="Phobius"/>
    </source>
</evidence>
<organism evidence="2 3">
    <name type="scientific">Aeriscardovia aeriphila</name>
    <dbReference type="NCBI Taxonomy" id="218139"/>
    <lineage>
        <taxon>Bacteria</taxon>
        <taxon>Bacillati</taxon>
        <taxon>Actinomycetota</taxon>
        <taxon>Actinomycetes</taxon>
        <taxon>Bifidobacteriales</taxon>
        <taxon>Bifidobacteriaceae</taxon>
        <taxon>Aeriscardovia</taxon>
    </lineage>
</organism>
<feature type="transmembrane region" description="Helical" evidence="1">
    <location>
        <begin position="12"/>
        <end position="38"/>
    </location>
</feature>
<dbReference type="Proteomes" id="UP000715651">
    <property type="component" value="Unassembled WGS sequence"/>
</dbReference>
<sequence>MRQFGHEVGNGIALVAHHFIQVITIMMLMGLVCFSIGMNLPIVTDKAIALAQSQELRAHDPVYFTAYYDDAREKTEDQASVNILANELAKGTAVSYISTNIELSHKDFANRHHVFIVMGSKANLAVFGIPHPQSTKPRAYLGSALTETSINLPIAGYKLTAREHLPANTSFFSPHGFGENFAHYVVIVLPPSALLRMDEQEKDTALFNTIFLMNKPSHISDHDLSAFLRSCHRRGMDFIPQNLSVDLPEQFRKVVAFTISYVVPSLALLFLVFFLFYSLGKTLVREEMTELRIRYLFGATLGSLSIRVITFLLLSLVIPAVLPTALLAYWAQEKFVIPGIIILIFTAIVFVLCTLTSMRTIKRSIS</sequence>
<gene>
    <name evidence="2" type="ORF">K8U78_01990</name>
</gene>
<dbReference type="EMBL" id="DYWK01000003">
    <property type="protein sequence ID" value="HJF17927.1"/>
    <property type="molecule type" value="Genomic_DNA"/>
</dbReference>
<comment type="caution">
    <text evidence="2">The sequence shown here is derived from an EMBL/GenBank/DDBJ whole genome shotgun (WGS) entry which is preliminary data.</text>
</comment>
<reference evidence="2" key="1">
    <citation type="journal article" date="2021" name="PeerJ">
        <title>Extensive microbial diversity within the chicken gut microbiome revealed by metagenomics and culture.</title>
        <authorList>
            <person name="Gilroy R."/>
            <person name="Ravi A."/>
            <person name="Getino M."/>
            <person name="Pursley I."/>
            <person name="Horton D.L."/>
            <person name="Alikhan N.F."/>
            <person name="Baker D."/>
            <person name="Gharbi K."/>
            <person name="Hall N."/>
            <person name="Watson M."/>
            <person name="Adriaenssens E.M."/>
            <person name="Foster-Nyarko E."/>
            <person name="Jarju S."/>
            <person name="Secka A."/>
            <person name="Antonio M."/>
            <person name="Oren A."/>
            <person name="Chaudhuri R.R."/>
            <person name="La Ragione R."/>
            <person name="Hildebrand F."/>
            <person name="Pallen M.J."/>
        </authorList>
    </citation>
    <scope>NUCLEOTIDE SEQUENCE</scope>
    <source>
        <strain evidence="2">578</strain>
    </source>
</reference>